<accession>A0A0W8FCH8</accession>
<name>A0A0W8FCH8_9ZZZZ</name>
<gene>
    <name evidence="1" type="ORF">ASZ90_011785</name>
</gene>
<dbReference type="EMBL" id="LNQE01001375">
    <property type="protein sequence ID" value="KUG18549.1"/>
    <property type="molecule type" value="Genomic_DNA"/>
</dbReference>
<evidence type="ECO:0000313" key="1">
    <source>
        <dbReference type="EMBL" id="KUG18549.1"/>
    </source>
</evidence>
<dbReference type="AlphaFoldDB" id="A0A0W8FCH8"/>
<proteinExistence type="predicted"/>
<comment type="caution">
    <text evidence="1">The sequence shown here is derived from an EMBL/GenBank/DDBJ whole genome shotgun (WGS) entry which is preliminary data.</text>
</comment>
<organism evidence="1">
    <name type="scientific">hydrocarbon metagenome</name>
    <dbReference type="NCBI Taxonomy" id="938273"/>
    <lineage>
        <taxon>unclassified sequences</taxon>
        <taxon>metagenomes</taxon>
        <taxon>ecological metagenomes</taxon>
    </lineage>
</organism>
<protein>
    <submittedName>
        <fullName evidence="1">Uncharacterized protein</fullName>
    </submittedName>
</protein>
<reference evidence="1" key="1">
    <citation type="journal article" date="2015" name="Proc. Natl. Acad. Sci. U.S.A.">
        <title>Networks of energetic and metabolic interactions define dynamics in microbial communities.</title>
        <authorList>
            <person name="Embree M."/>
            <person name="Liu J.K."/>
            <person name="Al-Bassam M.M."/>
            <person name="Zengler K."/>
        </authorList>
    </citation>
    <scope>NUCLEOTIDE SEQUENCE</scope>
</reference>
<sequence length="120" mass="14005">MNDTITINGEKFSLGDLMLLTGEDEVKEPKGYILLVARALRNPLRLPWLLKEICSLCIKEDEQRDMRLSLIRVQVDAELKMNQDIQRFQQRRYVAQVIEILLFNDLMLAPREAVEEGDME</sequence>